<dbReference type="Pfam" id="PF07676">
    <property type="entry name" value="PD40"/>
    <property type="match status" value="1"/>
</dbReference>
<reference evidence="4 5" key="1">
    <citation type="journal article" date="2019" name="Int. J. Syst. Evol. Microbiol.">
        <title>Streptomyces cyaneochromogenes sp. nov., a blue pigment-producing actinomycete from manganese-contaminated soil.</title>
        <authorList>
            <person name="Tang X."/>
            <person name="Zhao J."/>
            <person name="Li K."/>
            <person name="Chen Z."/>
            <person name="Sun Y."/>
            <person name="Gao J."/>
        </authorList>
    </citation>
    <scope>NUCLEOTIDE SEQUENCE [LARGE SCALE GENOMIC DNA]</scope>
    <source>
        <strain evidence="4 5">MK-45</strain>
    </source>
</reference>
<comment type="similarity">
    <text evidence="1">Belongs to the TolB family.</text>
</comment>
<dbReference type="SUPFAM" id="SSF82171">
    <property type="entry name" value="DPP6 N-terminal domain-like"/>
    <property type="match status" value="1"/>
</dbReference>
<dbReference type="RefSeq" id="WP_126395300.1">
    <property type="nucleotide sequence ID" value="NZ_CP034539.1"/>
</dbReference>
<feature type="region of interest" description="Disordered" evidence="2">
    <location>
        <begin position="246"/>
        <end position="276"/>
    </location>
</feature>
<accession>A0A3Q9EWH8</accession>
<keyword evidence="5" id="KW-1185">Reference proteome</keyword>
<feature type="compositionally biased region" description="Polar residues" evidence="2">
    <location>
        <begin position="38"/>
        <end position="51"/>
    </location>
</feature>
<keyword evidence="3" id="KW-0732">Signal</keyword>
<dbReference type="PANTHER" id="PTHR36842">
    <property type="entry name" value="PROTEIN TOLB HOMOLOG"/>
    <property type="match status" value="1"/>
</dbReference>
<feature type="compositionally biased region" description="Low complexity" evidence="2">
    <location>
        <begin position="25"/>
        <end position="35"/>
    </location>
</feature>
<proteinExistence type="inferred from homology"/>
<sequence length="422" mass="44260">MHKSKRLTVLTAVCVAAATALTATQAGAAPQAPATERVTVSGTGEQGTSDASGPYLSANGRYAAFGSNAPNLVPGDTNGVQDTFVRDLRTGKLERISVATDGTQADSGTDPAAISADGRYVVLVSTAGNLKDWPAPKEYWARDIYVHDRVTGRTEWVSTTPDGGSAYAHGDAAISDDGRYVAFNARPNRVETGETVIHPVVYVTDRRTGAVERVTNRDHPSRGSYHLDMSADGRYVAYDRFEPRGGGGSLMVHDRRTGTEEQADVTPQGKPAQRNGLDPSLSADGRHLAFTYVGDDLVPDGAAVNTSTYVRDLRTDTTRGIVHDGSGGSAVIAGPEISRNGRYVAYGFRPSQGQDNIHVRDLRTGTSTLASAALAGGPVTDDSVYATSFGGGDKLLGLGSSSAQLVAGDTNGLGDGFVRRLR</sequence>
<organism evidence="4 5">
    <name type="scientific">Streptomyces cyaneochromogenes</name>
    <dbReference type="NCBI Taxonomy" id="2496836"/>
    <lineage>
        <taxon>Bacteria</taxon>
        <taxon>Bacillati</taxon>
        <taxon>Actinomycetota</taxon>
        <taxon>Actinomycetes</taxon>
        <taxon>Kitasatosporales</taxon>
        <taxon>Streptomycetaceae</taxon>
        <taxon>Streptomyces</taxon>
    </lineage>
</organism>
<feature type="chain" id="PRO_5018731028" evidence="3">
    <location>
        <begin position="29"/>
        <end position="422"/>
    </location>
</feature>
<evidence type="ECO:0000313" key="4">
    <source>
        <dbReference type="EMBL" id="AZQ37612.1"/>
    </source>
</evidence>
<evidence type="ECO:0000256" key="3">
    <source>
        <dbReference type="SAM" id="SignalP"/>
    </source>
</evidence>
<dbReference type="InterPro" id="IPR011659">
    <property type="entry name" value="WD40"/>
</dbReference>
<dbReference type="KEGG" id="scya:EJ357_32595"/>
<dbReference type="AlphaFoldDB" id="A0A3Q9EWH8"/>
<dbReference type="EMBL" id="CP034539">
    <property type="protein sequence ID" value="AZQ37612.1"/>
    <property type="molecule type" value="Genomic_DNA"/>
</dbReference>
<dbReference type="PANTHER" id="PTHR36842:SF2">
    <property type="entry name" value="SLR0505 PROTEIN"/>
    <property type="match status" value="1"/>
</dbReference>
<gene>
    <name evidence="4" type="ORF">EJ357_32595</name>
</gene>
<dbReference type="Gene3D" id="2.120.10.30">
    <property type="entry name" value="TolB, C-terminal domain"/>
    <property type="match status" value="1"/>
</dbReference>
<evidence type="ECO:0000256" key="2">
    <source>
        <dbReference type="SAM" id="MobiDB-lite"/>
    </source>
</evidence>
<protein>
    <submittedName>
        <fullName evidence="4">Uncharacterized protein</fullName>
    </submittedName>
</protein>
<evidence type="ECO:0000256" key="1">
    <source>
        <dbReference type="ARBA" id="ARBA00009820"/>
    </source>
</evidence>
<feature type="region of interest" description="Disordered" evidence="2">
    <location>
        <begin position="25"/>
        <end position="53"/>
    </location>
</feature>
<dbReference type="InterPro" id="IPR011042">
    <property type="entry name" value="6-blade_b-propeller_TolB-like"/>
</dbReference>
<feature type="signal peptide" evidence="3">
    <location>
        <begin position="1"/>
        <end position="28"/>
    </location>
</feature>
<dbReference type="Proteomes" id="UP000280298">
    <property type="component" value="Chromosome"/>
</dbReference>
<name>A0A3Q9EWH8_9ACTN</name>
<dbReference type="OrthoDB" id="39703at2"/>
<evidence type="ECO:0000313" key="5">
    <source>
        <dbReference type="Proteomes" id="UP000280298"/>
    </source>
</evidence>